<dbReference type="RefSeq" id="XP_005765092.1">
    <property type="nucleotide sequence ID" value="XM_005765035.1"/>
</dbReference>
<name>R1BRD7_EMIHU</name>
<reference evidence="2" key="1">
    <citation type="submission" date="2012-07" db="EMBL/GenBank/DDBJ databases">
        <title>Genome variability drives Emilianias global distribution.</title>
        <authorList>
            <consortium name="DOE Joint Genome Institute"/>
            <person name="Read B."/>
            <person name="Kegel J."/>
            <person name="Klute M."/>
            <person name="Kuo A."/>
            <person name="Lefebvre S.C."/>
            <person name="Maumus F."/>
            <person name="Mayer C."/>
            <person name="Miller J."/>
            <person name="Allen A."/>
            <person name="Bidle K."/>
            <person name="Borodovsky M."/>
            <person name="Bowler C."/>
            <person name="Brownlee C."/>
            <person name="Claverie J.-M."/>
            <person name="Cock M."/>
            <person name="De Vargas C."/>
            <person name="Elias M."/>
            <person name="Frickenhaus S."/>
            <person name="Gladyshev V.N."/>
            <person name="Gonzalez K."/>
            <person name="Guda C."/>
            <person name="Hadaegh A."/>
            <person name="Herman E."/>
            <person name="Iglesias-Rodriguez D."/>
            <person name="Jones B."/>
            <person name="Lawson T."/>
            <person name="Leese F."/>
            <person name="Lin Y.-C."/>
            <person name="Lindquist E."/>
            <person name="Lobanov A."/>
            <person name="Lucas S."/>
            <person name="Malik S.-H.B."/>
            <person name="Marsh M.E."/>
            <person name="Mock T."/>
            <person name="Monier A."/>
            <person name="Moreau H."/>
            <person name="Mueller-Roeber B."/>
            <person name="Napier J."/>
            <person name="Ogata H."/>
            <person name="Parker M."/>
            <person name="Probert I."/>
            <person name="Quesneville H."/>
            <person name="Raines C."/>
            <person name="Rensing S."/>
            <person name="Riano-Pachon D.M."/>
            <person name="Richier S."/>
            <person name="Rokitta S."/>
            <person name="Salamov A."/>
            <person name="Sarno A.F."/>
            <person name="Schmutz J."/>
            <person name="Schroeder D."/>
            <person name="Shiraiwa Y."/>
            <person name="Soanes D.M."/>
            <person name="Valentin K."/>
            <person name="Van Der Giezen M."/>
            <person name="Van Der Peer Y."/>
            <person name="Vardi A."/>
            <person name="Verret F."/>
            <person name="Von Dassow P."/>
            <person name="Wheeler G."/>
            <person name="Williams B."/>
            <person name="Wilson W."/>
            <person name="Wolfe G."/>
            <person name="Wurch L.L."/>
            <person name="Young J."/>
            <person name="Dacks J.B."/>
            <person name="Delwiche C.F."/>
            <person name="Dyhrman S."/>
            <person name="Glockner G."/>
            <person name="John U."/>
            <person name="Richards T."/>
            <person name="Worden A.Z."/>
            <person name="Zhang X."/>
            <person name="Grigoriev I.V."/>
        </authorList>
    </citation>
    <scope>NUCLEOTIDE SEQUENCE</scope>
    <source>
        <strain evidence="2">CCMP1516</strain>
    </source>
</reference>
<feature type="region of interest" description="Disordered" evidence="1">
    <location>
        <begin position="60"/>
        <end position="110"/>
    </location>
</feature>
<protein>
    <submittedName>
        <fullName evidence="2">Uncharacterized protein</fullName>
    </submittedName>
</protein>
<evidence type="ECO:0000256" key="1">
    <source>
        <dbReference type="SAM" id="MobiDB-lite"/>
    </source>
</evidence>
<organism evidence="2">
    <name type="scientific">Emiliania huxleyi</name>
    <name type="common">Coccolithophore</name>
    <name type="synonym">Pontosphaera huxleyi</name>
    <dbReference type="NCBI Taxonomy" id="2903"/>
    <lineage>
        <taxon>Eukaryota</taxon>
        <taxon>Haptista</taxon>
        <taxon>Haptophyta</taxon>
        <taxon>Prymnesiophyceae</taxon>
        <taxon>Isochrysidales</taxon>
        <taxon>Noelaerhabdaceae</taxon>
        <taxon>Emiliania</taxon>
    </lineage>
</organism>
<gene>
    <name evidence="2" type="ORF">EMIHUDRAFT_357296</name>
</gene>
<evidence type="ECO:0000313" key="2">
    <source>
        <dbReference type="EMBL" id="EOD12663.1"/>
    </source>
</evidence>
<dbReference type="GeneID" id="17258762"/>
<proteinExistence type="predicted"/>
<dbReference type="KEGG" id="ehx:EMIHUDRAFT_357296"/>
<accession>R1BRD7</accession>
<feature type="non-terminal residue" evidence="2">
    <location>
        <position position="110"/>
    </location>
</feature>
<feature type="non-terminal residue" evidence="2">
    <location>
        <position position="1"/>
    </location>
</feature>
<dbReference type="EMBL" id="KB867716">
    <property type="protein sequence ID" value="EOD12663.1"/>
    <property type="molecule type" value="Genomic_DNA"/>
</dbReference>
<dbReference type="AlphaFoldDB" id="R1BRD7"/>
<dbReference type="HOGENOM" id="CLU_2190838_0_0_1"/>
<sequence length="110" mass="12546">VSRGSLRDPSQNLPPLNRSLCPRFTVGESWLESGRSGEMRGDYGEIRGDRWLHRRRELAQATARRPRHLSRRAGWPSGSRRATDSSARLRSRCSGPRGHATGLSGWRRRR</sequence>